<feature type="region of interest" description="Disordered" evidence="1">
    <location>
        <begin position="1"/>
        <end position="64"/>
    </location>
</feature>
<dbReference type="InterPro" id="IPR021400">
    <property type="entry name" value="DUF3039"/>
</dbReference>
<protein>
    <recommendedName>
        <fullName evidence="4">DUF3039 domain-containing protein</fullName>
    </recommendedName>
</protein>
<dbReference type="STRING" id="1123024.GCA_000423625_01814"/>
<feature type="compositionally biased region" description="Low complexity" evidence="1">
    <location>
        <begin position="1"/>
        <end position="23"/>
    </location>
</feature>
<gene>
    <name evidence="2" type="ORF">PA7_43750</name>
</gene>
<dbReference type="EMBL" id="BJVI01000076">
    <property type="protein sequence ID" value="GEL20538.1"/>
    <property type="molecule type" value="Genomic_DNA"/>
</dbReference>
<sequence length="120" mass="12404">MLSSATTPRPAASAAATSGAISGDVTGERTDRGTYGIMEDMATQALPDVDTRPEGTDSTGNDEPTMFHYVKKAKIAESAVVGNLVVALCGETFPVTKSPKPGSPVCPDCKKIYESLPPGD</sequence>
<reference evidence="2 3" key="1">
    <citation type="submission" date="2019-07" db="EMBL/GenBank/DDBJ databases">
        <title>Whole genome shotgun sequence of Pseudonocardia asaccharolytica NBRC 16224.</title>
        <authorList>
            <person name="Hosoyama A."/>
            <person name="Uohara A."/>
            <person name="Ohji S."/>
            <person name="Ichikawa N."/>
        </authorList>
    </citation>
    <scope>NUCLEOTIDE SEQUENCE [LARGE SCALE GENOMIC DNA]</scope>
    <source>
        <strain evidence="2 3">NBRC 16224</strain>
    </source>
</reference>
<name>A0A511DC61_9PSEU</name>
<evidence type="ECO:0008006" key="4">
    <source>
        <dbReference type="Google" id="ProtNLM"/>
    </source>
</evidence>
<evidence type="ECO:0000256" key="1">
    <source>
        <dbReference type="SAM" id="MobiDB-lite"/>
    </source>
</evidence>
<accession>A0A511DC61</accession>
<keyword evidence="3" id="KW-1185">Reference proteome</keyword>
<dbReference type="Proteomes" id="UP000321328">
    <property type="component" value="Unassembled WGS sequence"/>
</dbReference>
<dbReference type="Pfam" id="PF11238">
    <property type="entry name" value="DUF3039"/>
    <property type="match status" value="1"/>
</dbReference>
<proteinExistence type="predicted"/>
<evidence type="ECO:0000313" key="2">
    <source>
        <dbReference type="EMBL" id="GEL20538.1"/>
    </source>
</evidence>
<dbReference type="AlphaFoldDB" id="A0A511DC61"/>
<organism evidence="2 3">
    <name type="scientific">Pseudonocardia asaccharolytica DSM 44247 = NBRC 16224</name>
    <dbReference type="NCBI Taxonomy" id="1123024"/>
    <lineage>
        <taxon>Bacteria</taxon>
        <taxon>Bacillati</taxon>
        <taxon>Actinomycetota</taxon>
        <taxon>Actinomycetes</taxon>
        <taxon>Pseudonocardiales</taxon>
        <taxon>Pseudonocardiaceae</taxon>
        <taxon>Pseudonocardia</taxon>
    </lineage>
</organism>
<evidence type="ECO:0000313" key="3">
    <source>
        <dbReference type="Proteomes" id="UP000321328"/>
    </source>
</evidence>
<comment type="caution">
    <text evidence="2">The sequence shown here is derived from an EMBL/GenBank/DDBJ whole genome shotgun (WGS) entry which is preliminary data.</text>
</comment>